<keyword evidence="3" id="KW-0808">Transferase</keyword>
<dbReference type="EMBL" id="JAADYS010001031">
    <property type="protein sequence ID" value="KAF4465450.1"/>
    <property type="molecule type" value="Genomic_DNA"/>
</dbReference>
<dbReference type="InterPro" id="IPR001841">
    <property type="entry name" value="Znf_RING"/>
</dbReference>
<dbReference type="SUPFAM" id="SSF57850">
    <property type="entry name" value="RING/U-box"/>
    <property type="match status" value="2"/>
</dbReference>
<feature type="domain" description="RING-type" evidence="11">
    <location>
        <begin position="565"/>
        <end position="608"/>
    </location>
</feature>
<feature type="zinc finger region" description="C3H1-type" evidence="9">
    <location>
        <begin position="77"/>
        <end position="104"/>
    </location>
</feature>
<dbReference type="SMART" id="SM00356">
    <property type="entry name" value="ZnF_C3H1"/>
    <property type="match status" value="2"/>
</dbReference>
<dbReference type="GO" id="GO:0061630">
    <property type="term" value="F:ubiquitin protein ligase activity"/>
    <property type="evidence" value="ECO:0007669"/>
    <property type="project" value="UniProtKB-EC"/>
</dbReference>
<dbReference type="PANTHER" id="PTHR11685">
    <property type="entry name" value="RBR FAMILY RING FINGER AND IBR DOMAIN-CONTAINING"/>
    <property type="match status" value="1"/>
</dbReference>
<evidence type="ECO:0000256" key="6">
    <source>
        <dbReference type="ARBA" id="ARBA00022771"/>
    </source>
</evidence>
<keyword evidence="8 9" id="KW-0862">Zinc</keyword>
<evidence type="ECO:0000256" key="3">
    <source>
        <dbReference type="ARBA" id="ARBA00022679"/>
    </source>
</evidence>
<dbReference type="SUPFAM" id="SSF90229">
    <property type="entry name" value="CCCH zinc finger"/>
    <property type="match status" value="2"/>
</dbReference>
<dbReference type="InterPro" id="IPR036855">
    <property type="entry name" value="Znf_CCCH_sf"/>
</dbReference>
<evidence type="ECO:0000313" key="14">
    <source>
        <dbReference type="EMBL" id="KAF4465450.1"/>
    </source>
</evidence>
<keyword evidence="15" id="KW-1185">Reference proteome</keyword>
<dbReference type="AlphaFoldDB" id="A0A8H4PAK8"/>
<keyword evidence="5" id="KW-0677">Repeat</keyword>
<evidence type="ECO:0000313" key="15">
    <source>
        <dbReference type="Proteomes" id="UP000554235"/>
    </source>
</evidence>
<evidence type="ECO:0000256" key="8">
    <source>
        <dbReference type="ARBA" id="ARBA00022833"/>
    </source>
</evidence>
<dbReference type="InterPro" id="IPR013083">
    <property type="entry name" value="Znf_RING/FYVE/PHD"/>
</dbReference>
<dbReference type="Pfam" id="PF18044">
    <property type="entry name" value="zf-CCCH_4"/>
    <property type="match status" value="1"/>
</dbReference>
<evidence type="ECO:0000256" key="5">
    <source>
        <dbReference type="ARBA" id="ARBA00022737"/>
    </source>
</evidence>
<comment type="catalytic activity">
    <reaction evidence="1">
        <text>[E2 ubiquitin-conjugating enzyme]-S-ubiquitinyl-L-cysteine + [acceptor protein]-L-lysine = [E2 ubiquitin-conjugating enzyme]-L-cysteine + [acceptor protein]-N(6)-ubiquitinyl-L-lysine.</text>
        <dbReference type="EC" id="2.3.2.31"/>
    </reaction>
</comment>
<keyword evidence="6 9" id="KW-0863">Zinc-finger</keyword>
<dbReference type="Gene3D" id="4.10.1000.10">
    <property type="entry name" value="Zinc finger, CCCH-type"/>
    <property type="match status" value="1"/>
</dbReference>
<dbReference type="GO" id="GO:0016567">
    <property type="term" value="P:protein ubiquitination"/>
    <property type="evidence" value="ECO:0007669"/>
    <property type="project" value="InterPro"/>
</dbReference>
<evidence type="ECO:0000256" key="2">
    <source>
        <dbReference type="ARBA" id="ARBA00012251"/>
    </source>
</evidence>
<comment type="caution">
    <text evidence="14">The sequence shown here is derived from an EMBL/GenBank/DDBJ whole genome shotgun (WGS) entry which is preliminary data.</text>
</comment>
<feature type="domain" description="C3H1-type" evidence="12">
    <location>
        <begin position="43"/>
        <end position="70"/>
    </location>
</feature>
<evidence type="ECO:0000256" key="7">
    <source>
        <dbReference type="ARBA" id="ARBA00022786"/>
    </source>
</evidence>
<dbReference type="CDD" id="cd20335">
    <property type="entry name" value="BRcat_RBR"/>
    <property type="match status" value="1"/>
</dbReference>
<dbReference type="InterPro" id="IPR000571">
    <property type="entry name" value="Znf_CCCH"/>
</dbReference>
<dbReference type="Gene3D" id="1.20.120.1750">
    <property type="match status" value="1"/>
</dbReference>
<evidence type="ECO:0000259" key="13">
    <source>
        <dbReference type="PROSITE" id="PS51873"/>
    </source>
</evidence>
<accession>A0A8H4PAK8</accession>
<dbReference type="OrthoDB" id="1431934at2759"/>
<protein>
    <recommendedName>
        <fullName evidence="2">RBR-type E3 ubiquitin transferase</fullName>
        <ecNumber evidence="2">2.3.2.31</ecNumber>
    </recommendedName>
</protein>
<dbReference type="PROSITE" id="PS50089">
    <property type="entry name" value="ZF_RING_2"/>
    <property type="match status" value="1"/>
</dbReference>
<feature type="zinc finger region" description="C3H1-type" evidence="9">
    <location>
        <begin position="43"/>
        <end position="70"/>
    </location>
</feature>
<dbReference type="InterPro" id="IPR002867">
    <property type="entry name" value="IBR_dom"/>
</dbReference>
<feature type="region of interest" description="Disordered" evidence="10">
    <location>
        <begin position="1"/>
        <end position="22"/>
    </location>
</feature>
<dbReference type="Pfam" id="PF00642">
    <property type="entry name" value="zf-CCCH"/>
    <property type="match status" value="1"/>
</dbReference>
<dbReference type="Gene3D" id="2.30.30.1190">
    <property type="match status" value="1"/>
</dbReference>
<feature type="domain" description="C3H1-type" evidence="12">
    <location>
        <begin position="77"/>
        <end position="104"/>
    </location>
</feature>
<evidence type="ECO:0000256" key="9">
    <source>
        <dbReference type="PROSITE-ProRule" id="PRU00723"/>
    </source>
</evidence>
<dbReference type="EC" id="2.3.2.31" evidence="2"/>
<keyword evidence="7" id="KW-0833">Ubl conjugation pathway</keyword>
<sequence length="759" mass="84518">MGNIFATQAREEPPAAQQPPPEPIFIDNLRIHEARLAAHRRPRIVREPCTFYARGACSWGDACRFSHEAPIPPASNQRSHKPCHFFARGHCKKGDLCSFSHDASGGNGREDRTAFDGDDLVDEWSRELGGAWAEFGDGATIKAVSLPSDFSAIRIRNIPQIHSTTSILELLADVNLFLVPSDIRLINHADSSNSTAIIKVKDPAFAKTACTRLGTSVAARSFDVSSIPVPMPKGSSFHQVDSRQVRCSWHRPSRTACLDFGSKKSAVHVFHMIQSGKYKINGTKVMANYPIARGQQREGMTWLVKLTSLPQAVDEEDITKGIARSYKPDKVTVGELSYEADMEIDSTLIQSMLYEFGPLERWDVSDDNKSRRIKAHGTFIEESQARAAASSLHENPLPFCPTSKLFVQLVTSVKFKVSTRVYKVVEQRIESQKRAWERQFIRLFIWTPRGSYMILKLEGEDRQLVAQAQKDLECIINGQAMTMDGKNIWHSDFKISKDVYKSVKKIEEDLGVVIIRNASLSQIRGFGPPEQFPGAAEALHRLIQNTIASAPTTPMKKARNLATDCTICLTPAEEPLLTSCNHVYCGLCFVNMCEAEASKPKDFCITCEGNEGTCGKRLPIVEIHGLLMAETFEDILKASFSSYVRRHPNEFRYCPTPDCDRIYRVVSESTVLRTTFTCGKCLAAICTGCNSSHPGKACAELENDASGDLEKLARLKEELGVQDCPRCSALIEKTEGCNHISCTPSNHNRKPQQEGWDLR</sequence>
<dbReference type="Gene3D" id="3.30.40.10">
    <property type="entry name" value="Zinc/RING finger domain, C3HC4 (zinc finger)"/>
    <property type="match status" value="1"/>
</dbReference>
<evidence type="ECO:0000259" key="11">
    <source>
        <dbReference type="PROSITE" id="PS50089"/>
    </source>
</evidence>
<dbReference type="InterPro" id="IPR031127">
    <property type="entry name" value="E3_UB_ligase_RBR"/>
</dbReference>
<gene>
    <name evidence="14" type="ORF">FALBO_7702</name>
</gene>
<dbReference type="Pfam" id="PF01485">
    <property type="entry name" value="IBR"/>
    <property type="match status" value="1"/>
</dbReference>
<evidence type="ECO:0000256" key="10">
    <source>
        <dbReference type="SAM" id="MobiDB-lite"/>
    </source>
</evidence>
<keyword evidence="4 9" id="KW-0479">Metal-binding</keyword>
<dbReference type="GO" id="GO:0008270">
    <property type="term" value="F:zinc ion binding"/>
    <property type="evidence" value="ECO:0007669"/>
    <property type="project" value="UniProtKB-KW"/>
</dbReference>
<evidence type="ECO:0000256" key="1">
    <source>
        <dbReference type="ARBA" id="ARBA00001798"/>
    </source>
</evidence>
<feature type="domain" description="RING-type" evidence="13">
    <location>
        <begin position="561"/>
        <end position="759"/>
    </location>
</feature>
<dbReference type="PROSITE" id="PS50103">
    <property type="entry name" value="ZF_C3H1"/>
    <property type="match status" value="2"/>
</dbReference>
<reference evidence="14 15" key="1">
    <citation type="submission" date="2020-01" db="EMBL/GenBank/DDBJ databases">
        <title>Identification and distribution of gene clusters putatively required for synthesis of sphingolipid metabolism inhibitors in phylogenetically diverse species of the filamentous fungus Fusarium.</title>
        <authorList>
            <person name="Kim H.-S."/>
            <person name="Busman M."/>
            <person name="Brown D.W."/>
            <person name="Divon H."/>
            <person name="Uhlig S."/>
            <person name="Proctor R.H."/>
        </authorList>
    </citation>
    <scope>NUCLEOTIDE SEQUENCE [LARGE SCALE GENOMIC DNA]</scope>
    <source>
        <strain evidence="14 15">NRRL 20459</strain>
    </source>
</reference>
<proteinExistence type="predicted"/>
<dbReference type="InterPro" id="IPR044066">
    <property type="entry name" value="TRIAD_supradom"/>
</dbReference>
<evidence type="ECO:0000259" key="12">
    <source>
        <dbReference type="PROSITE" id="PS50103"/>
    </source>
</evidence>
<name>A0A8H4PAK8_9HYPO</name>
<dbReference type="PROSITE" id="PS51873">
    <property type="entry name" value="TRIAD"/>
    <property type="match status" value="1"/>
</dbReference>
<dbReference type="Proteomes" id="UP000554235">
    <property type="component" value="Unassembled WGS sequence"/>
</dbReference>
<evidence type="ECO:0000256" key="4">
    <source>
        <dbReference type="ARBA" id="ARBA00022723"/>
    </source>
</evidence>
<dbReference type="InterPro" id="IPR041367">
    <property type="entry name" value="Znf-CCCH_4"/>
</dbReference>
<organism evidence="14 15">
    <name type="scientific">Fusarium albosuccineum</name>
    <dbReference type="NCBI Taxonomy" id="1237068"/>
    <lineage>
        <taxon>Eukaryota</taxon>
        <taxon>Fungi</taxon>
        <taxon>Dikarya</taxon>
        <taxon>Ascomycota</taxon>
        <taxon>Pezizomycotina</taxon>
        <taxon>Sordariomycetes</taxon>
        <taxon>Hypocreomycetidae</taxon>
        <taxon>Hypocreales</taxon>
        <taxon>Nectriaceae</taxon>
        <taxon>Fusarium</taxon>
        <taxon>Fusarium decemcellulare species complex</taxon>
    </lineage>
</organism>